<evidence type="ECO:0000313" key="2">
    <source>
        <dbReference type="EMBL" id="KAK9095183.1"/>
    </source>
</evidence>
<evidence type="ECO:0000256" key="1">
    <source>
        <dbReference type="SAM" id="MobiDB-lite"/>
    </source>
</evidence>
<keyword evidence="3" id="KW-1185">Reference proteome</keyword>
<organism evidence="2 3">
    <name type="scientific">Stephania cephalantha</name>
    <dbReference type="NCBI Taxonomy" id="152367"/>
    <lineage>
        <taxon>Eukaryota</taxon>
        <taxon>Viridiplantae</taxon>
        <taxon>Streptophyta</taxon>
        <taxon>Embryophyta</taxon>
        <taxon>Tracheophyta</taxon>
        <taxon>Spermatophyta</taxon>
        <taxon>Magnoliopsida</taxon>
        <taxon>Ranunculales</taxon>
        <taxon>Menispermaceae</taxon>
        <taxon>Menispermoideae</taxon>
        <taxon>Cissampelideae</taxon>
        <taxon>Stephania</taxon>
    </lineage>
</organism>
<dbReference type="Proteomes" id="UP001419268">
    <property type="component" value="Unassembled WGS sequence"/>
</dbReference>
<reference evidence="2 3" key="1">
    <citation type="submission" date="2024-01" db="EMBL/GenBank/DDBJ databases">
        <title>Genome assemblies of Stephania.</title>
        <authorList>
            <person name="Yang L."/>
        </authorList>
    </citation>
    <scope>NUCLEOTIDE SEQUENCE [LARGE SCALE GENOMIC DNA]</scope>
    <source>
        <strain evidence="2">JXDWG</strain>
        <tissue evidence="2">Leaf</tissue>
    </source>
</reference>
<protein>
    <submittedName>
        <fullName evidence="2">Uncharacterized protein</fullName>
    </submittedName>
</protein>
<evidence type="ECO:0000313" key="3">
    <source>
        <dbReference type="Proteomes" id="UP001419268"/>
    </source>
</evidence>
<accession>A0AAP0EST6</accession>
<dbReference type="AlphaFoldDB" id="A0AAP0EST6"/>
<dbReference type="EMBL" id="JBBNAG010000011">
    <property type="protein sequence ID" value="KAK9095183.1"/>
    <property type="molecule type" value="Genomic_DNA"/>
</dbReference>
<comment type="caution">
    <text evidence="2">The sequence shown here is derived from an EMBL/GenBank/DDBJ whole genome shotgun (WGS) entry which is preliminary data.</text>
</comment>
<name>A0AAP0EST6_9MAGN</name>
<sequence>MRRDAEKLQRRRRPASDGADGRRATARWRVFDRSDARFRRNRDDAMEQQVVFKSVSGVFGVGADEDRVVMECGPRSPPSHYKKTRIETKFSSRFA</sequence>
<proteinExistence type="predicted"/>
<gene>
    <name evidence="2" type="ORF">Scep_026652</name>
</gene>
<feature type="region of interest" description="Disordered" evidence="1">
    <location>
        <begin position="1"/>
        <end position="23"/>
    </location>
</feature>